<evidence type="ECO:0000313" key="3">
    <source>
        <dbReference type="Proteomes" id="UP000276133"/>
    </source>
</evidence>
<name>A0A3M7PIY5_BRAPC</name>
<organism evidence="2 3">
    <name type="scientific">Brachionus plicatilis</name>
    <name type="common">Marine rotifer</name>
    <name type="synonym">Brachionus muelleri</name>
    <dbReference type="NCBI Taxonomy" id="10195"/>
    <lineage>
        <taxon>Eukaryota</taxon>
        <taxon>Metazoa</taxon>
        <taxon>Spiralia</taxon>
        <taxon>Gnathifera</taxon>
        <taxon>Rotifera</taxon>
        <taxon>Eurotatoria</taxon>
        <taxon>Monogononta</taxon>
        <taxon>Pseudotrocha</taxon>
        <taxon>Ploima</taxon>
        <taxon>Brachionidae</taxon>
        <taxon>Brachionus</taxon>
    </lineage>
</organism>
<dbReference type="Proteomes" id="UP000276133">
    <property type="component" value="Unassembled WGS sequence"/>
</dbReference>
<evidence type="ECO:0000256" key="1">
    <source>
        <dbReference type="SAM" id="MobiDB-lite"/>
    </source>
</evidence>
<keyword evidence="3" id="KW-1185">Reference proteome</keyword>
<sequence length="112" mass="13099">MVARQPEDSFSVQIQDLYPIIFDSYLNRYFSVKLCRKTKNNHFKADKEAEIVDSIATNNPVKQDSDTEIEEQQDANKQRTHFIVNDDLMFSDSFVIIIKDIYSKISEIKSMI</sequence>
<reference evidence="2 3" key="1">
    <citation type="journal article" date="2018" name="Sci. Rep.">
        <title>Genomic signatures of local adaptation to the degree of environmental predictability in rotifers.</title>
        <authorList>
            <person name="Franch-Gras L."/>
            <person name="Hahn C."/>
            <person name="Garcia-Roger E.M."/>
            <person name="Carmona M.J."/>
            <person name="Serra M."/>
            <person name="Gomez A."/>
        </authorList>
    </citation>
    <scope>NUCLEOTIDE SEQUENCE [LARGE SCALE GENOMIC DNA]</scope>
    <source>
        <strain evidence="2">HYR1</strain>
    </source>
</reference>
<dbReference type="AlphaFoldDB" id="A0A3M7PIY5"/>
<evidence type="ECO:0000313" key="2">
    <source>
        <dbReference type="EMBL" id="RMZ99076.1"/>
    </source>
</evidence>
<accession>A0A3M7PIY5</accession>
<feature type="region of interest" description="Disordered" evidence="1">
    <location>
        <begin position="55"/>
        <end position="74"/>
    </location>
</feature>
<comment type="caution">
    <text evidence="2">The sequence shown here is derived from an EMBL/GenBank/DDBJ whole genome shotgun (WGS) entry which is preliminary data.</text>
</comment>
<dbReference type="EMBL" id="REGN01010417">
    <property type="protein sequence ID" value="RMZ99076.1"/>
    <property type="molecule type" value="Genomic_DNA"/>
</dbReference>
<protein>
    <submittedName>
        <fullName evidence="2">Uncharacterized protein</fullName>
    </submittedName>
</protein>
<gene>
    <name evidence="2" type="ORF">BpHYR1_026783</name>
</gene>
<proteinExistence type="predicted"/>